<evidence type="ECO:0000313" key="3">
    <source>
        <dbReference type="Proteomes" id="UP001281614"/>
    </source>
</evidence>
<protein>
    <submittedName>
        <fullName evidence="2">Uncharacterized protein</fullName>
    </submittedName>
</protein>
<name>A0AAE0D0E9_COLKA</name>
<sequence length="165" mass="18300">MDVEGRKRRRPAESSRVESSRRRTGQWLLPSSPGLKVPGLAGVGTVPRSGLGWAGLGLGRGEWQAQTGCRQRRVQWRWRRLHCGHAHTINLSKAPAAGNLEDAGKQVPRGSRKRRSLPARLGRWQLRSCAGQAREAESRDLVDDVGIGKEGELNLRSTTRRRGVE</sequence>
<gene>
    <name evidence="2" type="ORF">CKAH01_09372</name>
</gene>
<feature type="region of interest" description="Disordered" evidence="1">
    <location>
        <begin position="1"/>
        <end position="30"/>
    </location>
</feature>
<accession>A0AAE0D0E9</accession>
<feature type="compositionally biased region" description="Basic and acidic residues" evidence="1">
    <location>
        <begin position="11"/>
        <end position="21"/>
    </location>
</feature>
<organism evidence="2 3">
    <name type="scientific">Colletotrichum kahawae</name>
    <name type="common">Coffee berry disease fungus</name>
    <dbReference type="NCBI Taxonomy" id="34407"/>
    <lineage>
        <taxon>Eukaryota</taxon>
        <taxon>Fungi</taxon>
        <taxon>Dikarya</taxon>
        <taxon>Ascomycota</taxon>
        <taxon>Pezizomycotina</taxon>
        <taxon>Sordariomycetes</taxon>
        <taxon>Hypocreomycetidae</taxon>
        <taxon>Glomerellales</taxon>
        <taxon>Glomerellaceae</taxon>
        <taxon>Colletotrichum</taxon>
        <taxon>Colletotrichum gloeosporioides species complex</taxon>
    </lineage>
</organism>
<feature type="compositionally biased region" description="Basic residues" evidence="1">
    <location>
        <begin position="1"/>
        <end position="10"/>
    </location>
</feature>
<dbReference type="AlphaFoldDB" id="A0AAE0D0E9"/>
<feature type="region of interest" description="Disordered" evidence="1">
    <location>
        <begin position="96"/>
        <end position="117"/>
    </location>
</feature>
<proteinExistence type="predicted"/>
<dbReference type="EMBL" id="VYYT01000643">
    <property type="protein sequence ID" value="KAK2730749.1"/>
    <property type="molecule type" value="Genomic_DNA"/>
</dbReference>
<dbReference type="Proteomes" id="UP001281614">
    <property type="component" value="Unassembled WGS sequence"/>
</dbReference>
<evidence type="ECO:0000256" key="1">
    <source>
        <dbReference type="SAM" id="MobiDB-lite"/>
    </source>
</evidence>
<keyword evidence="3" id="KW-1185">Reference proteome</keyword>
<comment type="caution">
    <text evidence="2">The sequence shown here is derived from an EMBL/GenBank/DDBJ whole genome shotgun (WGS) entry which is preliminary data.</text>
</comment>
<evidence type="ECO:0000313" key="2">
    <source>
        <dbReference type="EMBL" id="KAK2730749.1"/>
    </source>
</evidence>
<reference evidence="2" key="1">
    <citation type="submission" date="2023-02" db="EMBL/GenBank/DDBJ databases">
        <title>Colletotrichum kahawae CIFC_Que2 genome sequencing and assembly.</title>
        <authorList>
            <person name="Baroncelli R."/>
        </authorList>
    </citation>
    <scope>NUCLEOTIDE SEQUENCE</scope>
    <source>
        <strain evidence="2">CIFC_Que2</strain>
    </source>
</reference>